<dbReference type="Pfam" id="PF01888">
    <property type="entry name" value="CbiD"/>
    <property type="match status" value="1"/>
</dbReference>
<dbReference type="PANTHER" id="PTHR35863">
    <property type="entry name" value="COBALT-PRECORRIN-5B C(1)-METHYLTRANSFERASE"/>
    <property type="match status" value="1"/>
</dbReference>
<dbReference type="Proteomes" id="UP000010847">
    <property type="component" value="Chromosome"/>
</dbReference>
<dbReference type="PANTHER" id="PTHR35863:SF1">
    <property type="entry name" value="COBALT-PRECORRIN-5B C(1)-METHYLTRANSFERASE"/>
    <property type="match status" value="1"/>
</dbReference>
<evidence type="ECO:0000256" key="2">
    <source>
        <dbReference type="ARBA" id="ARBA00022603"/>
    </source>
</evidence>
<dbReference type="eggNOG" id="COG1903">
    <property type="taxonomic scope" value="Bacteria"/>
</dbReference>
<evidence type="ECO:0000256" key="3">
    <source>
        <dbReference type="ARBA" id="ARBA00022679"/>
    </source>
</evidence>
<evidence type="ECO:0000256" key="5">
    <source>
        <dbReference type="HAMAP-Rule" id="MF_00787"/>
    </source>
</evidence>
<dbReference type="GO" id="GO:0043780">
    <property type="term" value="F:cobalt-precorrin-5B C1-methyltransferase activity"/>
    <property type="evidence" value="ECO:0007669"/>
    <property type="project" value="RHEA"/>
</dbReference>
<keyword evidence="2 5" id="KW-0489">Methyltransferase</keyword>
<proteinExistence type="inferred from homology"/>
<dbReference type="UniPathway" id="UPA00148">
    <property type="reaction ID" value="UER00227"/>
</dbReference>
<dbReference type="STRING" id="871968.DESME_03880"/>
<dbReference type="HOGENOM" id="CLU_041273_1_0_9"/>
<keyword evidence="1 5" id="KW-0169">Cobalamin biosynthesis</keyword>
<dbReference type="PIRSF" id="PIRSF026782">
    <property type="entry name" value="CbiD"/>
    <property type="match status" value="1"/>
</dbReference>
<dbReference type="InterPro" id="IPR036074">
    <property type="entry name" value="CbiD_sf"/>
</dbReference>
<evidence type="ECO:0000256" key="1">
    <source>
        <dbReference type="ARBA" id="ARBA00022573"/>
    </source>
</evidence>
<accession>W0E6C4</accession>
<keyword evidence="4 5" id="KW-0949">S-adenosyl-L-methionine</keyword>
<dbReference type="EMBL" id="CP007032">
    <property type="protein sequence ID" value="AHF06292.1"/>
    <property type="molecule type" value="Genomic_DNA"/>
</dbReference>
<dbReference type="KEGG" id="dmt:DESME_03880"/>
<organism evidence="6 7">
    <name type="scientific">Desulfitobacterium metallireducens DSM 15288</name>
    <dbReference type="NCBI Taxonomy" id="871968"/>
    <lineage>
        <taxon>Bacteria</taxon>
        <taxon>Bacillati</taxon>
        <taxon>Bacillota</taxon>
        <taxon>Clostridia</taxon>
        <taxon>Eubacteriales</taxon>
        <taxon>Desulfitobacteriaceae</taxon>
        <taxon>Desulfitobacterium</taxon>
    </lineage>
</organism>
<dbReference type="Gene3D" id="3.30.2110.10">
    <property type="entry name" value="CbiD-like"/>
    <property type="match status" value="1"/>
</dbReference>
<comment type="pathway">
    <text evidence="5">Cofactor biosynthesis; adenosylcobalamin biosynthesis; cob(II)yrinate a,c-diamide from sirohydrochlorin (anaerobic route): step 6/10.</text>
</comment>
<dbReference type="InterPro" id="IPR002748">
    <property type="entry name" value="CbiD"/>
</dbReference>
<evidence type="ECO:0000313" key="6">
    <source>
        <dbReference type="EMBL" id="AHF06292.1"/>
    </source>
</evidence>
<comment type="function">
    <text evidence="5">Catalyzes the methylation of C-1 in cobalt-precorrin-5B to form cobalt-precorrin-6A.</text>
</comment>
<protein>
    <recommendedName>
        <fullName evidence="5">Cobalt-precorrin-5B C(1)-methyltransferase</fullName>
        <ecNumber evidence="5">2.1.1.195</ecNumber>
    </recommendedName>
    <alternativeName>
        <fullName evidence="5">Cobalt-precorrin-6A synthase</fullName>
    </alternativeName>
</protein>
<dbReference type="EC" id="2.1.1.195" evidence="5"/>
<reference evidence="6 7" key="1">
    <citation type="submission" date="2013-12" db="EMBL/GenBank/DDBJ databases">
        <authorList>
            <consortium name="DOE Joint Genome Institute"/>
            <person name="Smidt H."/>
            <person name="Huntemann M."/>
            <person name="Han J."/>
            <person name="Chen A."/>
            <person name="Kyrpides N."/>
            <person name="Mavromatis K."/>
            <person name="Markowitz V."/>
            <person name="Palaniappan K."/>
            <person name="Ivanova N."/>
            <person name="Schaumberg A."/>
            <person name="Pati A."/>
            <person name="Liolios K."/>
            <person name="Nordberg H.P."/>
            <person name="Cantor M.N."/>
            <person name="Hua S.X."/>
            <person name="Woyke T."/>
        </authorList>
    </citation>
    <scope>NUCLEOTIDE SEQUENCE [LARGE SCALE GENOMIC DNA]</scope>
    <source>
        <strain evidence="7">DSM 15288</strain>
    </source>
</reference>
<dbReference type="NCBIfam" id="TIGR00312">
    <property type="entry name" value="cbiD"/>
    <property type="match status" value="1"/>
</dbReference>
<evidence type="ECO:0000256" key="4">
    <source>
        <dbReference type="ARBA" id="ARBA00022691"/>
    </source>
</evidence>
<dbReference type="GO" id="GO:0032259">
    <property type="term" value="P:methylation"/>
    <property type="evidence" value="ECO:0007669"/>
    <property type="project" value="UniProtKB-KW"/>
</dbReference>
<dbReference type="HAMAP" id="MF_00787">
    <property type="entry name" value="CbiD"/>
    <property type="match status" value="1"/>
</dbReference>
<keyword evidence="3 5" id="KW-0808">Transferase</keyword>
<keyword evidence="7" id="KW-1185">Reference proteome</keyword>
<dbReference type="SUPFAM" id="SSF111342">
    <property type="entry name" value="CbiD-like"/>
    <property type="match status" value="1"/>
</dbReference>
<sequence length="377" mass="41372">MSHKDKDSHEWRMGYTTGSCAAGAAKAACLQLKNELKQITVEIPLPSGERLNLPLKWVEKESVWGNAGIIKDAGDDPDVTHGLEIQAKVRVLSNQGEIHIRGGKGVGIVTKKGLQVPTGESAINPVPQQMIRKAIREVFPEEEIEVIIEAPEGERIAQHTLNPRLGIVGGISILGTTGIVRPMSEEAFKNSILPELDQAIAYGHQTIILTPGHYGFRTATEKLKIPAEAVIQMSNFVGFILEEAAYRKIKNVILLGHIGKLLKVAGGIFHTHNHVADARMEILVAHAALHGISLEQLRSIAEFPTAEGAATELISLGEQDLIHEIAALVSRRAMEHVQEKVKVGTVLTLLDGSFIGWDDTAQQWIQSKWQWPHEYEF</sequence>
<dbReference type="AlphaFoldDB" id="W0E6C4"/>
<gene>
    <name evidence="5" type="primary">cbiD</name>
    <name evidence="6" type="ORF">DESME_03880</name>
</gene>
<comment type="catalytic activity">
    <reaction evidence="5">
        <text>Co-precorrin-5B + S-adenosyl-L-methionine = Co-precorrin-6A + S-adenosyl-L-homocysteine</text>
        <dbReference type="Rhea" id="RHEA:26285"/>
        <dbReference type="ChEBI" id="CHEBI:57856"/>
        <dbReference type="ChEBI" id="CHEBI:59789"/>
        <dbReference type="ChEBI" id="CHEBI:60063"/>
        <dbReference type="ChEBI" id="CHEBI:60064"/>
        <dbReference type="EC" id="2.1.1.195"/>
    </reaction>
</comment>
<comment type="similarity">
    <text evidence="5">Belongs to the CbiD family.</text>
</comment>
<dbReference type="GO" id="GO:0019251">
    <property type="term" value="P:anaerobic cobalamin biosynthetic process"/>
    <property type="evidence" value="ECO:0007669"/>
    <property type="project" value="UniProtKB-UniRule"/>
</dbReference>
<name>W0E6C4_9FIRM</name>
<evidence type="ECO:0000313" key="7">
    <source>
        <dbReference type="Proteomes" id="UP000010847"/>
    </source>
</evidence>